<dbReference type="PROSITE" id="PS51257">
    <property type="entry name" value="PROKAR_LIPOPROTEIN"/>
    <property type="match status" value="1"/>
</dbReference>
<protein>
    <recommendedName>
        <fullName evidence="4">Lipoprotein</fullName>
    </recommendedName>
</protein>
<evidence type="ECO:0008006" key="4">
    <source>
        <dbReference type="Google" id="ProtNLM"/>
    </source>
</evidence>
<accession>A0ABR6YM26</accession>
<evidence type="ECO:0000313" key="2">
    <source>
        <dbReference type="EMBL" id="MBC3884933.1"/>
    </source>
</evidence>
<comment type="caution">
    <text evidence="2">The sequence shown here is derived from an EMBL/GenBank/DDBJ whole genome shotgun (WGS) entry which is preliminary data.</text>
</comment>
<evidence type="ECO:0000256" key="1">
    <source>
        <dbReference type="SAM" id="MobiDB-lite"/>
    </source>
</evidence>
<evidence type="ECO:0000313" key="3">
    <source>
        <dbReference type="Proteomes" id="UP000613113"/>
    </source>
</evidence>
<dbReference type="RefSeq" id="WP_186862495.1">
    <property type="nucleotide sequence ID" value="NZ_JACOGC010000002.1"/>
</dbReference>
<feature type="region of interest" description="Disordered" evidence="1">
    <location>
        <begin position="45"/>
        <end position="83"/>
    </location>
</feature>
<reference evidence="2 3" key="1">
    <citation type="submission" date="2020-08" db="EMBL/GenBank/DDBJ databases">
        <title>Novel species isolated from subtropical streams in China.</title>
        <authorList>
            <person name="Lu H."/>
        </authorList>
    </citation>
    <scope>NUCLEOTIDE SEQUENCE [LARGE SCALE GENOMIC DNA]</scope>
    <source>
        <strain evidence="2 3">FT31W</strain>
    </source>
</reference>
<name>A0ABR6YM26_9BURK</name>
<organism evidence="2 3">
    <name type="scientific">Undibacterium griseum</name>
    <dbReference type="NCBI Taxonomy" id="2762295"/>
    <lineage>
        <taxon>Bacteria</taxon>
        <taxon>Pseudomonadati</taxon>
        <taxon>Pseudomonadota</taxon>
        <taxon>Betaproteobacteria</taxon>
        <taxon>Burkholderiales</taxon>
        <taxon>Oxalobacteraceae</taxon>
        <taxon>Undibacterium</taxon>
    </lineage>
</organism>
<keyword evidence="3" id="KW-1185">Reference proteome</keyword>
<dbReference type="EMBL" id="JACOGC010000002">
    <property type="protein sequence ID" value="MBC3884933.1"/>
    <property type="molecule type" value="Genomic_DNA"/>
</dbReference>
<proteinExistence type="predicted"/>
<gene>
    <name evidence="2" type="ORF">H8K27_07325</name>
</gene>
<dbReference type="Proteomes" id="UP000613113">
    <property type="component" value="Unassembled WGS sequence"/>
</dbReference>
<sequence>MKNFIKQMGHGQKRWFSLGVALILFTLFSLLTGCSDKAAEESAARQKAQDAAMQQMLKQSGAASAPDGSHTVRKAGESGMKGY</sequence>